<evidence type="ECO:0000256" key="7">
    <source>
        <dbReference type="PROSITE-ProRule" id="PRU01091"/>
    </source>
</evidence>
<organism evidence="10 11">
    <name type="scientific">Parasulfitobacter algicola</name>
    <dbReference type="NCBI Taxonomy" id="2614809"/>
    <lineage>
        <taxon>Bacteria</taxon>
        <taxon>Pseudomonadati</taxon>
        <taxon>Pseudomonadota</taxon>
        <taxon>Alphaproteobacteria</taxon>
        <taxon>Rhodobacterales</taxon>
        <taxon>Roseobacteraceae</taxon>
        <taxon>Parasulfitobacter</taxon>
    </lineage>
</organism>
<keyword evidence="4 7" id="KW-0238">DNA-binding</keyword>
<dbReference type="InterPro" id="IPR039420">
    <property type="entry name" value="WalR-like"/>
</dbReference>
<evidence type="ECO:0000256" key="2">
    <source>
        <dbReference type="ARBA" id="ARBA00023012"/>
    </source>
</evidence>
<dbReference type="InterPro" id="IPR011006">
    <property type="entry name" value="CheY-like_superfamily"/>
</dbReference>
<dbReference type="Gene3D" id="3.40.50.2300">
    <property type="match status" value="1"/>
</dbReference>
<keyword evidence="3" id="KW-0805">Transcription regulation</keyword>
<evidence type="ECO:0000256" key="3">
    <source>
        <dbReference type="ARBA" id="ARBA00023015"/>
    </source>
</evidence>
<dbReference type="InterPro" id="IPR016032">
    <property type="entry name" value="Sig_transdc_resp-reg_C-effctor"/>
</dbReference>
<gene>
    <name evidence="10" type="ORF">HRQ87_09135</name>
</gene>
<dbReference type="RefSeq" id="WP_174137524.1">
    <property type="nucleotide sequence ID" value="NZ_JABUFE010000004.1"/>
</dbReference>
<accession>A0ABX2IQ02</accession>
<dbReference type="Pfam" id="PF00072">
    <property type="entry name" value="Response_reg"/>
    <property type="match status" value="1"/>
</dbReference>
<dbReference type="EMBL" id="JABUFE010000004">
    <property type="protein sequence ID" value="NSX54964.1"/>
    <property type="molecule type" value="Genomic_DNA"/>
</dbReference>
<dbReference type="PANTHER" id="PTHR48111:SF4">
    <property type="entry name" value="DNA-BINDING DUAL TRANSCRIPTIONAL REGULATOR OMPR"/>
    <property type="match status" value="1"/>
</dbReference>
<feature type="modified residue" description="4-aspartylphosphate" evidence="6">
    <location>
        <position position="54"/>
    </location>
</feature>
<evidence type="ECO:0000313" key="11">
    <source>
        <dbReference type="Proteomes" id="UP000777935"/>
    </source>
</evidence>
<dbReference type="InterPro" id="IPR036388">
    <property type="entry name" value="WH-like_DNA-bd_sf"/>
</dbReference>
<comment type="caution">
    <text evidence="10">The sequence shown here is derived from an EMBL/GenBank/DDBJ whole genome shotgun (WGS) entry which is preliminary data.</text>
</comment>
<evidence type="ECO:0000259" key="9">
    <source>
        <dbReference type="PROSITE" id="PS51755"/>
    </source>
</evidence>
<feature type="domain" description="OmpR/PhoB-type" evidence="9">
    <location>
        <begin position="133"/>
        <end position="239"/>
    </location>
</feature>
<dbReference type="Pfam" id="PF00486">
    <property type="entry name" value="Trans_reg_C"/>
    <property type="match status" value="1"/>
</dbReference>
<dbReference type="PROSITE" id="PS50110">
    <property type="entry name" value="RESPONSE_REGULATORY"/>
    <property type="match status" value="1"/>
</dbReference>
<reference evidence="10 11" key="1">
    <citation type="submission" date="2020-06" db="EMBL/GenBank/DDBJ databases">
        <title>Sulfitobacter algicola sp. nov., isolated from green algae.</title>
        <authorList>
            <person name="Wang C."/>
        </authorList>
    </citation>
    <scope>NUCLEOTIDE SEQUENCE [LARGE SCALE GENOMIC DNA]</scope>
    <source>
        <strain evidence="10 11">1151</strain>
    </source>
</reference>
<name>A0ABX2IQ02_9RHOB</name>
<dbReference type="CDD" id="cd17574">
    <property type="entry name" value="REC_OmpR"/>
    <property type="match status" value="1"/>
</dbReference>
<evidence type="ECO:0000256" key="6">
    <source>
        <dbReference type="PROSITE-ProRule" id="PRU00169"/>
    </source>
</evidence>
<keyword evidence="5" id="KW-0804">Transcription</keyword>
<evidence type="ECO:0000256" key="4">
    <source>
        <dbReference type="ARBA" id="ARBA00023125"/>
    </source>
</evidence>
<keyword evidence="1 6" id="KW-0597">Phosphoprotein</keyword>
<dbReference type="PANTHER" id="PTHR48111">
    <property type="entry name" value="REGULATOR OF RPOS"/>
    <property type="match status" value="1"/>
</dbReference>
<feature type="domain" description="Response regulatory" evidence="8">
    <location>
        <begin position="5"/>
        <end position="118"/>
    </location>
</feature>
<dbReference type="SUPFAM" id="SSF46894">
    <property type="entry name" value="C-terminal effector domain of the bipartite response regulators"/>
    <property type="match status" value="1"/>
</dbReference>
<dbReference type="SMART" id="SM00862">
    <property type="entry name" value="Trans_reg_C"/>
    <property type="match status" value="1"/>
</dbReference>
<dbReference type="SMART" id="SM00448">
    <property type="entry name" value="REC"/>
    <property type="match status" value="1"/>
</dbReference>
<feature type="DNA-binding region" description="OmpR/PhoB-type" evidence="7">
    <location>
        <begin position="133"/>
        <end position="239"/>
    </location>
</feature>
<evidence type="ECO:0000256" key="5">
    <source>
        <dbReference type="ARBA" id="ARBA00023163"/>
    </source>
</evidence>
<dbReference type="Gene3D" id="1.10.10.10">
    <property type="entry name" value="Winged helix-like DNA-binding domain superfamily/Winged helix DNA-binding domain"/>
    <property type="match status" value="1"/>
</dbReference>
<sequence length="246" mass="27222">MTIPRLMVVDDDDEMRLMMTQFLQANGFFVLTAATEAEMEVHLSSGRIDLILLDVMLGAENGVDICGRLRNQQDVPIILVSALSADHQRMAGYEVGADDYIAKPFNPDLLLARVRAVLRRGRRSASLSYRRNTALYAFNGWTYDGKRDVVTAPDGFQVALSKRETGLLKVFLANPHIPLTREEIADGLDVTRNAAGGLDHSESRAIDVLVGRLRSKIETNPKDPKVLRTERGVGYVLASNVDVRNA</sequence>
<dbReference type="InterPro" id="IPR001789">
    <property type="entry name" value="Sig_transdc_resp-reg_receiver"/>
</dbReference>
<dbReference type="InterPro" id="IPR001867">
    <property type="entry name" value="OmpR/PhoB-type_DNA-bd"/>
</dbReference>
<dbReference type="PROSITE" id="PS51755">
    <property type="entry name" value="OMPR_PHOB"/>
    <property type="match status" value="1"/>
</dbReference>
<keyword evidence="2" id="KW-0902">Two-component regulatory system</keyword>
<proteinExistence type="predicted"/>
<evidence type="ECO:0000256" key="1">
    <source>
        <dbReference type="ARBA" id="ARBA00022553"/>
    </source>
</evidence>
<dbReference type="CDD" id="cd00383">
    <property type="entry name" value="trans_reg_C"/>
    <property type="match status" value="1"/>
</dbReference>
<keyword evidence="11" id="KW-1185">Reference proteome</keyword>
<dbReference type="SUPFAM" id="SSF52172">
    <property type="entry name" value="CheY-like"/>
    <property type="match status" value="1"/>
</dbReference>
<evidence type="ECO:0000313" key="10">
    <source>
        <dbReference type="EMBL" id="NSX54964.1"/>
    </source>
</evidence>
<dbReference type="Proteomes" id="UP000777935">
    <property type="component" value="Unassembled WGS sequence"/>
</dbReference>
<evidence type="ECO:0000259" key="8">
    <source>
        <dbReference type="PROSITE" id="PS50110"/>
    </source>
</evidence>
<dbReference type="Gene3D" id="6.10.250.690">
    <property type="match status" value="1"/>
</dbReference>
<protein>
    <submittedName>
        <fullName evidence="10">Response regulator transcription factor</fullName>
    </submittedName>
</protein>